<reference evidence="2 3" key="1">
    <citation type="submission" date="2016-06" db="EMBL/GenBank/DDBJ databases">
        <authorList>
            <person name="Kjaerup R.B."/>
            <person name="Dalgaard T.S."/>
            <person name="Juul-Madsen H.R."/>
        </authorList>
    </citation>
    <scope>NUCLEOTIDE SEQUENCE [LARGE SCALE GENOMIC DNA]</scope>
    <source>
        <strain evidence="2 3">DSM 16361</strain>
    </source>
</reference>
<dbReference type="AlphaFoldDB" id="A0A238D681"/>
<dbReference type="Proteomes" id="UP000214566">
    <property type="component" value="Unassembled WGS sequence"/>
</dbReference>
<gene>
    <name evidence="2" type="ORF">THIARS_70423</name>
</gene>
<dbReference type="Pfam" id="PF13986">
    <property type="entry name" value="DUF4224"/>
    <property type="match status" value="1"/>
</dbReference>
<proteinExistence type="predicted"/>
<dbReference type="EMBL" id="FLMQ01000056">
    <property type="protein sequence ID" value="SBP88803.1"/>
    <property type="molecule type" value="Genomic_DNA"/>
</dbReference>
<keyword evidence="3" id="KW-1185">Reference proteome</keyword>
<dbReference type="InterPro" id="IPR025319">
    <property type="entry name" value="DUF4224"/>
</dbReference>
<evidence type="ECO:0000259" key="1">
    <source>
        <dbReference type="Pfam" id="PF13986"/>
    </source>
</evidence>
<name>A0A238D681_THIDL</name>
<sequence length="75" mass="8140">MSTLPLLSREDLCALTGLKRPDAIARWLKSQGIPHIVARDAWPRVHAVVIESLLGANGAAVAKALRPKKEPTLHL</sequence>
<feature type="domain" description="DUF4224" evidence="1">
    <location>
        <begin position="6"/>
        <end position="46"/>
    </location>
</feature>
<accession>A0A238D681</accession>
<protein>
    <recommendedName>
        <fullName evidence="1">DUF4224 domain-containing protein</fullName>
    </recommendedName>
</protein>
<evidence type="ECO:0000313" key="3">
    <source>
        <dbReference type="Proteomes" id="UP000214566"/>
    </source>
</evidence>
<organism evidence="2 3">
    <name type="scientific">Thiomonas delicata</name>
    <name type="common">Thiomonas cuprina</name>
    <dbReference type="NCBI Taxonomy" id="364030"/>
    <lineage>
        <taxon>Bacteria</taxon>
        <taxon>Pseudomonadati</taxon>
        <taxon>Pseudomonadota</taxon>
        <taxon>Betaproteobacteria</taxon>
        <taxon>Burkholderiales</taxon>
        <taxon>Thiomonas</taxon>
    </lineage>
</organism>
<evidence type="ECO:0000313" key="2">
    <source>
        <dbReference type="EMBL" id="SBP88803.1"/>
    </source>
</evidence>
<dbReference type="RefSeq" id="WP_094161076.1">
    <property type="nucleotide sequence ID" value="NZ_LT592171.1"/>
</dbReference>